<evidence type="ECO:0000313" key="6">
    <source>
        <dbReference type="Proteomes" id="UP001200110"/>
    </source>
</evidence>
<evidence type="ECO:0000256" key="4">
    <source>
        <dbReference type="ARBA" id="ARBA00022825"/>
    </source>
</evidence>
<name>A0ABS9IS22_9ACTN</name>
<organism evidence="5 6">
    <name type="scientific">Gordonia liuliyuniae</name>
    <dbReference type="NCBI Taxonomy" id="2911517"/>
    <lineage>
        <taxon>Bacteria</taxon>
        <taxon>Bacillati</taxon>
        <taxon>Actinomycetota</taxon>
        <taxon>Actinomycetes</taxon>
        <taxon>Mycobacteriales</taxon>
        <taxon>Gordoniaceae</taxon>
        <taxon>Gordonia</taxon>
    </lineage>
</organism>
<dbReference type="Pfam" id="PF03575">
    <property type="entry name" value="Peptidase_S51"/>
    <property type="match status" value="1"/>
</dbReference>
<keyword evidence="4" id="KW-0720">Serine protease</keyword>
<dbReference type="InterPro" id="IPR029062">
    <property type="entry name" value="Class_I_gatase-like"/>
</dbReference>
<reference evidence="5 6" key="1">
    <citation type="submission" date="2022-01" db="EMBL/GenBank/DDBJ databases">
        <authorList>
            <person name="Huang Y."/>
        </authorList>
    </citation>
    <scope>NUCLEOTIDE SEQUENCE [LARGE SCALE GENOMIC DNA]</scope>
    <source>
        <strain evidence="5 6">HY366</strain>
    </source>
</reference>
<protein>
    <submittedName>
        <fullName evidence="5">Type 1 glutamine amidotransferase-like domain-containing protein</fullName>
    </submittedName>
</protein>
<keyword evidence="3" id="KW-0378">Hydrolase</keyword>
<dbReference type="PANTHER" id="PTHR20842:SF0">
    <property type="entry name" value="ALPHA-ASPARTYL DIPEPTIDASE"/>
    <property type="match status" value="1"/>
</dbReference>
<gene>
    <name evidence="5" type="ORF">L5G33_07710</name>
</gene>
<dbReference type="InterPro" id="IPR005320">
    <property type="entry name" value="Peptidase_S51"/>
</dbReference>
<comment type="caution">
    <text evidence="5">The sequence shown here is derived from an EMBL/GenBank/DDBJ whole genome shotgun (WGS) entry which is preliminary data.</text>
</comment>
<keyword evidence="2" id="KW-0645">Protease</keyword>
<evidence type="ECO:0000256" key="3">
    <source>
        <dbReference type="ARBA" id="ARBA00022801"/>
    </source>
</evidence>
<dbReference type="SUPFAM" id="SSF52317">
    <property type="entry name" value="Class I glutamine amidotransferase-like"/>
    <property type="match status" value="1"/>
</dbReference>
<evidence type="ECO:0000256" key="1">
    <source>
        <dbReference type="ARBA" id="ARBA00006534"/>
    </source>
</evidence>
<accession>A0ABS9IS22</accession>
<evidence type="ECO:0000256" key="2">
    <source>
        <dbReference type="ARBA" id="ARBA00022670"/>
    </source>
</evidence>
<dbReference type="Proteomes" id="UP001200110">
    <property type="component" value="Unassembled WGS sequence"/>
</dbReference>
<dbReference type="Gene3D" id="3.40.50.880">
    <property type="match status" value="1"/>
</dbReference>
<dbReference type="RefSeq" id="WP_236997565.1">
    <property type="nucleotide sequence ID" value="NZ_JAKKOR010000005.1"/>
</dbReference>
<dbReference type="EMBL" id="JAKKOR010000005">
    <property type="protein sequence ID" value="MCF8588353.1"/>
    <property type="molecule type" value="Genomic_DNA"/>
</dbReference>
<dbReference type="PANTHER" id="PTHR20842">
    <property type="entry name" value="PROTEASE S51 ALPHA-ASPARTYL DIPEPTIDASE"/>
    <property type="match status" value="1"/>
</dbReference>
<evidence type="ECO:0000313" key="5">
    <source>
        <dbReference type="EMBL" id="MCF8588353.1"/>
    </source>
</evidence>
<comment type="similarity">
    <text evidence="1">Belongs to the peptidase S51 family.</text>
</comment>
<keyword evidence="6" id="KW-1185">Reference proteome</keyword>
<sequence>MLTAGWFGAEACNFAPVRLLLLSLGDGALVRFVTAATGRPPREVTIGHVIGAGRELLVDRGFRVIDFAASPDEVDAVYVGGGNTFALWHELTESGTAALLDERVRAGLPYIGLSAGSVIAGPDIEPAGLLDDPADAPGLSSTAGFGWIPQVPVPHAGGMLPAYPSAVIERTFTEFGRRFRLLALDDDQALLVDDHGTRVVPSV</sequence>
<proteinExistence type="inferred from homology"/>